<dbReference type="Gene3D" id="3.40.30.10">
    <property type="entry name" value="Glutaredoxin"/>
    <property type="match status" value="1"/>
</dbReference>
<comment type="catalytic activity">
    <reaction evidence="9">
        <text>a hydroperoxide + [thioredoxin]-dithiol = an alcohol + [thioredoxin]-disulfide + H2O</text>
        <dbReference type="Rhea" id="RHEA:62620"/>
        <dbReference type="Rhea" id="RHEA-COMP:10698"/>
        <dbReference type="Rhea" id="RHEA-COMP:10700"/>
        <dbReference type="ChEBI" id="CHEBI:15377"/>
        <dbReference type="ChEBI" id="CHEBI:29950"/>
        <dbReference type="ChEBI" id="CHEBI:30879"/>
        <dbReference type="ChEBI" id="CHEBI:35924"/>
        <dbReference type="ChEBI" id="CHEBI:50058"/>
        <dbReference type="EC" id="1.11.1.24"/>
    </reaction>
</comment>
<feature type="signal peptide" evidence="10">
    <location>
        <begin position="1"/>
        <end position="20"/>
    </location>
</feature>
<dbReference type="Pfam" id="PF00578">
    <property type="entry name" value="AhpC-TSA"/>
    <property type="match status" value="1"/>
</dbReference>
<dbReference type="EMBL" id="BRYB01001706">
    <property type="protein sequence ID" value="GMI31688.1"/>
    <property type="molecule type" value="Genomic_DNA"/>
</dbReference>
<evidence type="ECO:0000313" key="12">
    <source>
        <dbReference type="EMBL" id="GMI31688.1"/>
    </source>
</evidence>
<dbReference type="Proteomes" id="UP001165060">
    <property type="component" value="Unassembled WGS sequence"/>
</dbReference>
<sequence length="181" mass="19205">MTILLITTLLFAAALVPSQALIAPLFALKVGDPFPSSALSKWGVKGKTSVLYFFGADDAPSCKKENSLFSARLSEFGVPVVGVRNAKGAKGADVAQKLVIDEDDEVREEIGIKKDLFGLLGGRETYVVDSKGTVQMVFNDQFKPEKHVELALDAVSELKASSGSSKGGFDIGELLGGLLKK</sequence>
<dbReference type="InterPro" id="IPR036249">
    <property type="entry name" value="Thioredoxin-like_sf"/>
</dbReference>
<evidence type="ECO:0000256" key="6">
    <source>
        <dbReference type="ARBA" id="ARBA00023284"/>
    </source>
</evidence>
<dbReference type="InterPro" id="IPR000866">
    <property type="entry name" value="AhpC/TSA"/>
</dbReference>
<dbReference type="PANTHER" id="PTHR42801">
    <property type="entry name" value="THIOREDOXIN-DEPENDENT PEROXIDE REDUCTASE"/>
    <property type="match status" value="1"/>
</dbReference>
<keyword evidence="13" id="KW-1185">Reference proteome</keyword>
<evidence type="ECO:0000256" key="5">
    <source>
        <dbReference type="ARBA" id="ARBA00023157"/>
    </source>
</evidence>
<keyword evidence="3" id="KW-0049">Antioxidant</keyword>
<evidence type="ECO:0000256" key="8">
    <source>
        <dbReference type="ARBA" id="ARBA00038489"/>
    </source>
</evidence>
<dbReference type="SUPFAM" id="SSF52833">
    <property type="entry name" value="Thioredoxin-like"/>
    <property type="match status" value="1"/>
</dbReference>
<accession>A0ABQ6MT29</accession>
<organism evidence="12 13">
    <name type="scientific">Tetraparma gracilis</name>
    <dbReference type="NCBI Taxonomy" id="2962635"/>
    <lineage>
        <taxon>Eukaryota</taxon>
        <taxon>Sar</taxon>
        <taxon>Stramenopiles</taxon>
        <taxon>Ochrophyta</taxon>
        <taxon>Bolidophyceae</taxon>
        <taxon>Parmales</taxon>
        <taxon>Triparmaceae</taxon>
        <taxon>Tetraparma</taxon>
    </lineage>
</organism>
<evidence type="ECO:0000259" key="11">
    <source>
        <dbReference type="PROSITE" id="PS51352"/>
    </source>
</evidence>
<evidence type="ECO:0000256" key="7">
    <source>
        <dbReference type="ARBA" id="ARBA00032824"/>
    </source>
</evidence>
<proteinExistence type="inferred from homology"/>
<evidence type="ECO:0000256" key="10">
    <source>
        <dbReference type="SAM" id="SignalP"/>
    </source>
</evidence>
<dbReference type="PROSITE" id="PS51352">
    <property type="entry name" value="THIOREDOXIN_2"/>
    <property type="match status" value="1"/>
</dbReference>
<dbReference type="InterPro" id="IPR013766">
    <property type="entry name" value="Thioredoxin_domain"/>
</dbReference>
<keyword evidence="5" id="KW-1015">Disulfide bond</keyword>
<evidence type="ECO:0000256" key="1">
    <source>
        <dbReference type="ARBA" id="ARBA00013017"/>
    </source>
</evidence>
<feature type="domain" description="Thioredoxin" evidence="11">
    <location>
        <begin position="10"/>
        <end position="160"/>
    </location>
</feature>
<evidence type="ECO:0000256" key="9">
    <source>
        <dbReference type="ARBA" id="ARBA00049091"/>
    </source>
</evidence>
<feature type="chain" id="PRO_5045551610" description="thioredoxin-dependent peroxiredoxin" evidence="10">
    <location>
        <begin position="21"/>
        <end position="181"/>
    </location>
</feature>
<evidence type="ECO:0000313" key="13">
    <source>
        <dbReference type="Proteomes" id="UP001165060"/>
    </source>
</evidence>
<evidence type="ECO:0000256" key="4">
    <source>
        <dbReference type="ARBA" id="ARBA00023002"/>
    </source>
</evidence>
<keyword evidence="4" id="KW-0560">Oxidoreductase</keyword>
<gene>
    <name evidence="12" type="ORF">TeGR_g14292</name>
</gene>
<protein>
    <recommendedName>
        <fullName evidence="1">thioredoxin-dependent peroxiredoxin</fullName>
        <ecNumber evidence="1">1.11.1.24</ecNumber>
    </recommendedName>
    <alternativeName>
        <fullName evidence="7">Thioredoxin peroxidase</fullName>
    </alternativeName>
</protein>
<evidence type="ECO:0000256" key="3">
    <source>
        <dbReference type="ARBA" id="ARBA00022862"/>
    </source>
</evidence>
<reference evidence="12 13" key="1">
    <citation type="journal article" date="2023" name="Commun. Biol.">
        <title>Genome analysis of Parmales, the sister group of diatoms, reveals the evolutionary specialization of diatoms from phago-mixotrophs to photoautotrophs.</title>
        <authorList>
            <person name="Ban H."/>
            <person name="Sato S."/>
            <person name="Yoshikawa S."/>
            <person name="Yamada K."/>
            <person name="Nakamura Y."/>
            <person name="Ichinomiya M."/>
            <person name="Sato N."/>
            <person name="Blanc-Mathieu R."/>
            <person name="Endo H."/>
            <person name="Kuwata A."/>
            <person name="Ogata H."/>
        </authorList>
    </citation>
    <scope>NUCLEOTIDE SEQUENCE [LARGE SCALE GENOMIC DNA]</scope>
</reference>
<dbReference type="EC" id="1.11.1.24" evidence="1"/>
<dbReference type="InterPro" id="IPR050924">
    <property type="entry name" value="Peroxiredoxin_BCP/PrxQ"/>
</dbReference>
<name>A0ABQ6MT29_9STRA</name>
<comment type="caution">
    <text evidence="12">The sequence shown here is derived from an EMBL/GenBank/DDBJ whole genome shotgun (WGS) entry which is preliminary data.</text>
</comment>
<keyword evidence="2" id="KW-0575">Peroxidase</keyword>
<keyword evidence="6" id="KW-0676">Redox-active center</keyword>
<comment type="similarity">
    <text evidence="8">Belongs to the peroxiredoxin family. BCP/PrxQ subfamily.</text>
</comment>
<dbReference type="PANTHER" id="PTHR42801:SF4">
    <property type="entry name" value="AHPC_TSA FAMILY PROTEIN"/>
    <property type="match status" value="1"/>
</dbReference>
<keyword evidence="10" id="KW-0732">Signal</keyword>
<evidence type="ECO:0000256" key="2">
    <source>
        <dbReference type="ARBA" id="ARBA00022559"/>
    </source>
</evidence>